<dbReference type="Proteomes" id="UP000030752">
    <property type="component" value="Unassembled WGS sequence"/>
</dbReference>
<evidence type="ECO:0000256" key="1">
    <source>
        <dbReference type="SAM" id="MobiDB-lite"/>
    </source>
</evidence>
<dbReference type="OrthoDB" id="3353407at2759"/>
<dbReference type="eggNOG" id="ENOG502QW68">
    <property type="taxonomic scope" value="Eukaryota"/>
</dbReference>
<dbReference type="EMBL" id="KB822723">
    <property type="protein sequence ID" value="ETN37607.1"/>
    <property type="molecule type" value="Genomic_DNA"/>
</dbReference>
<keyword evidence="2" id="KW-0812">Transmembrane</keyword>
<evidence type="ECO:0008006" key="5">
    <source>
        <dbReference type="Google" id="ProtNLM"/>
    </source>
</evidence>
<feature type="region of interest" description="Disordered" evidence="1">
    <location>
        <begin position="1"/>
        <end position="38"/>
    </location>
</feature>
<reference evidence="3 4" key="1">
    <citation type="submission" date="2013-03" db="EMBL/GenBank/DDBJ databases">
        <title>The Genome Sequence of Phialophora europaea CBS 101466.</title>
        <authorList>
            <consortium name="The Broad Institute Genomics Platform"/>
            <person name="Cuomo C."/>
            <person name="de Hoog S."/>
            <person name="Gorbushina A."/>
            <person name="Walker B."/>
            <person name="Young S.K."/>
            <person name="Zeng Q."/>
            <person name="Gargeya S."/>
            <person name="Fitzgerald M."/>
            <person name="Haas B."/>
            <person name="Abouelleil A."/>
            <person name="Allen A.W."/>
            <person name="Alvarado L."/>
            <person name="Arachchi H.M."/>
            <person name="Berlin A.M."/>
            <person name="Chapman S.B."/>
            <person name="Gainer-Dewar J."/>
            <person name="Goldberg J."/>
            <person name="Griggs A."/>
            <person name="Gujja S."/>
            <person name="Hansen M."/>
            <person name="Howarth C."/>
            <person name="Imamovic A."/>
            <person name="Ireland A."/>
            <person name="Larimer J."/>
            <person name="McCowan C."/>
            <person name="Murphy C."/>
            <person name="Pearson M."/>
            <person name="Poon T.W."/>
            <person name="Priest M."/>
            <person name="Roberts A."/>
            <person name="Saif S."/>
            <person name="Shea T."/>
            <person name="Sisk P."/>
            <person name="Sykes S."/>
            <person name="Wortman J."/>
            <person name="Nusbaum C."/>
            <person name="Birren B."/>
        </authorList>
    </citation>
    <scope>NUCLEOTIDE SEQUENCE [LARGE SCALE GENOMIC DNA]</scope>
    <source>
        <strain evidence="3 4">CBS 101466</strain>
    </source>
</reference>
<dbReference type="PANTHER" id="PTHR36205">
    <property type="entry name" value="CHROMOSOME 19, WHOLE GENOME SHOTGUN SEQUENCE"/>
    <property type="match status" value="1"/>
</dbReference>
<dbReference type="GeneID" id="19974568"/>
<evidence type="ECO:0000313" key="3">
    <source>
        <dbReference type="EMBL" id="ETN37607.1"/>
    </source>
</evidence>
<keyword evidence="2" id="KW-1133">Transmembrane helix</keyword>
<evidence type="ECO:0000313" key="4">
    <source>
        <dbReference type="Proteomes" id="UP000030752"/>
    </source>
</evidence>
<dbReference type="InParanoid" id="W2RM98"/>
<dbReference type="STRING" id="1220924.W2RM98"/>
<keyword evidence="4" id="KW-1185">Reference proteome</keyword>
<evidence type="ECO:0000256" key="2">
    <source>
        <dbReference type="SAM" id="Phobius"/>
    </source>
</evidence>
<feature type="transmembrane region" description="Helical" evidence="2">
    <location>
        <begin position="50"/>
        <end position="70"/>
    </location>
</feature>
<organism evidence="3 4">
    <name type="scientific">Cyphellophora europaea (strain CBS 101466)</name>
    <name type="common">Phialophora europaea</name>
    <dbReference type="NCBI Taxonomy" id="1220924"/>
    <lineage>
        <taxon>Eukaryota</taxon>
        <taxon>Fungi</taxon>
        <taxon>Dikarya</taxon>
        <taxon>Ascomycota</taxon>
        <taxon>Pezizomycotina</taxon>
        <taxon>Eurotiomycetes</taxon>
        <taxon>Chaetothyriomycetidae</taxon>
        <taxon>Chaetothyriales</taxon>
        <taxon>Cyphellophoraceae</taxon>
        <taxon>Cyphellophora</taxon>
    </lineage>
</organism>
<sequence length="680" mass="77181">MHELRLESSSDSFTRSPDDEAGSGLLGHSTSPHKRHRRQLSLSSFPARRLVAYTLYAGALIACALVIIWLHRGAARATETQIPKEVPGARIPLGQSVRNSDNREIFWWEQFPRLTGYFQGRRNLVTLSHYIPEQNRNESEPTESSTPLLTPVRAQVDFDGEKCYADEEDTLEIPQWSAYKGLPQRMPAPLMGSHNEIGLDSARCYDRIERLAIYGDQPADHEAGIAVAEGGDNDPLPDRRPNWKRAKWGPAQDKCYERNREKVVGREAFIVRTWSNYTYTAYDIAVLRAIISEVGLASRGKYTVHFLVHVQDEGIPIWASEDEYNRVLEASLPREFHGMATLWSVAQMRLIYPPPFPESIVNFSGGEVYEAYRSLHFPLQYFAEKHPEFDYFWQWEMDIRVTGHYHELLEAVSAWAERQPRAYAWERSAKFFIPSLFDNSYAKFAESVKNEVGETGHGPISAPQRELSELFRIPEQANPVHADHITDLITFNPLFDPSQTQWAFRDDITGYQGNRPPTRAALITASRMSRRLLKLMHHETWGKKHTMFPEMFPASIALHYGLKAIYAPLPVYFDHDWPSVHANEIFNNAKVGAAAQAAGMDHGDGYFHGGKGGSVFGPGEHVFRGSTYYSNAAFASYLWNRWLGHEDPHSEVEGDKETGEGGGGRMCLPMMVLHPIKSDE</sequence>
<dbReference type="PANTHER" id="PTHR36205:SF3">
    <property type="entry name" value="MAJOR FACILITATOR SUPERFAMILY TRANSPORTER"/>
    <property type="match status" value="1"/>
</dbReference>
<dbReference type="Pfam" id="PF11885">
    <property type="entry name" value="DUF3405"/>
    <property type="match status" value="1"/>
</dbReference>
<accession>W2RM98</accession>
<dbReference type="RefSeq" id="XP_008719776.1">
    <property type="nucleotide sequence ID" value="XM_008721554.1"/>
</dbReference>
<dbReference type="AlphaFoldDB" id="W2RM98"/>
<name>W2RM98_CYPE1</name>
<dbReference type="InterPro" id="IPR021822">
    <property type="entry name" value="DUF3405"/>
</dbReference>
<keyword evidence="2" id="KW-0472">Membrane</keyword>
<gene>
    <name evidence="3" type="ORF">HMPREF1541_07229</name>
</gene>
<proteinExistence type="predicted"/>
<dbReference type="HOGENOM" id="CLU_009650_0_0_1"/>
<dbReference type="VEuPathDB" id="FungiDB:HMPREF1541_07229"/>
<protein>
    <recommendedName>
        <fullName evidence="5">Glycosyl transferase CAP10 domain-containing protein</fullName>
    </recommendedName>
</protein>